<comment type="cofactor">
    <cofactor evidence="1">
        <name>pyridoxal 5'-phosphate</name>
        <dbReference type="ChEBI" id="CHEBI:597326"/>
    </cofactor>
</comment>
<evidence type="ECO:0000256" key="1">
    <source>
        <dbReference type="ARBA" id="ARBA00001933"/>
    </source>
</evidence>
<dbReference type="InterPro" id="IPR050087">
    <property type="entry name" value="AON_synthase_class-II"/>
</dbReference>
<evidence type="ECO:0000313" key="5">
    <source>
        <dbReference type="EMBL" id="SVB76221.1"/>
    </source>
</evidence>
<dbReference type="InterPro" id="IPR015424">
    <property type="entry name" value="PyrdxlP-dep_Trfase"/>
</dbReference>
<keyword evidence="2" id="KW-0808">Transferase</keyword>
<dbReference type="GO" id="GO:0030170">
    <property type="term" value="F:pyridoxal phosphate binding"/>
    <property type="evidence" value="ECO:0007669"/>
    <property type="project" value="InterPro"/>
</dbReference>
<accession>A0A382GPY6</accession>
<keyword evidence="3" id="KW-0663">Pyridoxal phosphate</keyword>
<dbReference type="InterPro" id="IPR004839">
    <property type="entry name" value="Aminotransferase_I/II_large"/>
</dbReference>
<sequence>MNVNDEIKKRKEEGLFRERKIISSAQGAQIVIGDKKFLNFSSNDYLGFANNEALKRCMINAIHRYGIGAGSSQLMSGHIKPHEILEKKLSVFFNKKASLVFSSGYHANLAIASTLINKHTIIFQDKLNHASLVDAALLSKGKLLRYRHSDLSRLKSLLEKYKHNDLIIMTDGVFSMDGDSAPLIEISKLCKTYHA</sequence>
<protein>
    <recommendedName>
        <fullName evidence="4">Aminotransferase class I/classII large domain-containing protein</fullName>
    </recommendedName>
</protein>
<dbReference type="GO" id="GO:0009102">
    <property type="term" value="P:biotin biosynthetic process"/>
    <property type="evidence" value="ECO:0007669"/>
    <property type="project" value="TreeGrafter"/>
</dbReference>
<feature type="non-terminal residue" evidence="5">
    <location>
        <position position="195"/>
    </location>
</feature>
<reference evidence="5" key="1">
    <citation type="submission" date="2018-05" db="EMBL/GenBank/DDBJ databases">
        <authorList>
            <person name="Lanie J.A."/>
            <person name="Ng W.-L."/>
            <person name="Kazmierczak K.M."/>
            <person name="Andrzejewski T.M."/>
            <person name="Davidsen T.M."/>
            <person name="Wayne K.J."/>
            <person name="Tettelin H."/>
            <person name="Glass J.I."/>
            <person name="Rusch D."/>
            <person name="Podicherti R."/>
            <person name="Tsui H.-C.T."/>
            <person name="Winkler M.E."/>
        </authorList>
    </citation>
    <scope>NUCLEOTIDE SEQUENCE</scope>
</reference>
<dbReference type="PANTHER" id="PTHR13693:SF100">
    <property type="entry name" value="8-AMINO-7-OXONONANOATE SYNTHASE"/>
    <property type="match status" value="1"/>
</dbReference>
<gene>
    <name evidence="5" type="ORF">METZ01_LOCUS229075</name>
</gene>
<dbReference type="InterPro" id="IPR015421">
    <property type="entry name" value="PyrdxlP-dep_Trfase_major"/>
</dbReference>
<dbReference type="GO" id="GO:0008710">
    <property type="term" value="F:8-amino-7-oxononanoate synthase activity"/>
    <property type="evidence" value="ECO:0007669"/>
    <property type="project" value="TreeGrafter"/>
</dbReference>
<dbReference type="PANTHER" id="PTHR13693">
    <property type="entry name" value="CLASS II AMINOTRANSFERASE/8-AMINO-7-OXONONANOATE SYNTHASE"/>
    <property type="match status" value="1"/>
</dbReference>
<dbReference type="Gene3D" id="3.90.1150.10">
    <property type="entry name" value="Aspartate Aminotransferase, domain 1"/>
    <property type="match status" value="1"/>
</dbReference>
<dbReference type="AlphaFoldDB" id="A0A382GPY6"/>
<dbReference type="SUPFAM" id="SSF53383">
    <property type="entry name" value="PLP-dependent transferases"/>
    <property type="match status" value="1"/>
</dbReference>
<dbReference type="EMBL" id="UINC01056328">
    <property type="protein sequence ID" value="SVB76221.1"/>
    <property type="molecule type" value="Genomic_DNA"/>
</dbReference>
<evidence type="ECO:0000259" key="4">
    <source>
        <dbReference type="Pfam" id="PF00155"/>
    </source>
</evidence>
<name>A0A382GPY6_9ZZZZ</name>
<dbReference type="InterPro" id="IPR015422">
    <property type="entry name" value="PyrdxlP-dep_Trfase_small"/>
</dbReference>
<organism evidence="5">
    <name type="scientific">marine metagenome</name>
    <dbReference type="NCBI Taxonomy" id="408172"/>
    <lineage>
        <taxon>unclassified sequences</taxon>
        <taxon>metagenomes</taxon>
        <taxon>ecological metagenomes</taxon>
    </lineage>
</organism>
<evidence type="ECO:0000256" key="3">
    <source>
        <dbReference type="ARBA" id="ARBA00022898"/>
    </source>
</evidence>
<dbReference type="Pfam" id="PF00155">
    <property type="entry name" value="Aminotran_1_2"/>
    <property type="match status" value="1"/>
</dbReference>
<proteinExistence type="predicted"/>
<dbReference type="Gene3D" id="3.40.640.10">
    <property type="entry name" value="Type I PLP-dependent aspartate aminotransferase-like (Major domain)"/>
    <property type="match status" value="1"/>
</dbReference>
<evidence type="ECO:0000256" key="2">
    <source>
        <dbReference type="ARBA" id="ARBA00022679"/>
    </source>
</evidence>
<feature type="domain" description="Aminotransferase class I/classII large" evidence="4">
    <location>
        <begin position="36"/>
        <end position="194"/>
    </location>
</feature>